<accession>A0ABT6WJ64</accession>
<dbReference type="Proteomes" id="UP001241758">
    <property type="component" value="Unassembled WGS sequence"/>
</dbReference>
<comment type="caution">
    <text evidence="2">The sequence shown here is derived from an EMBL/GenBank/DDBJ whole genome shotgun (WGS) entry which is preliminary data.</text>
</comment>
<reference evidence="2 3" key="1">
    <citation type="submission" date="2023-05" db="EMBL/GenBank/DDBJ databases">
        <title>Actinoplanes sp. NEAU-A12 genome sequencing.</title>
        <authorList>
            <person name="Wang Z.-S."/>
        </authorList>
    </citation>
    <scope>NUCLEOTIDE SEQUENCE [LARGE SCALE GENOMIC DNA]</scope>
    <source>
        <strain evidence="2 3">NEAU-A12</strain>
    </source>
</reference>
<evidence type="ECO:0000313" key="3">
    <source>
        <dbReference type="Proteomes" id="UP001241758"/>
    </source>
</evidence>
<sequence length="424" mass="46182">MTEETARETPQPLHLLGAGSVGVRAPAGHSDSRPAPARWTVSEHDLDQLTGLPRPFVLHRFDTGARPLGDLLDLVALRDHPAATTLNGRFLWPYRLVTGDDPETAVGMLLPTVPERFTTADGHGGRAPRPLNAPRPDQPTNLRAQLCAALADTIHLAHQHGIVLGTDALASALHTGTPAPEVLIADCTRVRPRRPGGLDRQAGDLTWLGRFVHHCAPPPGDTPLLDGAGRELLRRARSDVAHLLPTAAEWRNYLTARAATLQGPPVIEQVQVSPEIVPPGSPVTVRWRTRHADRLVITGPDGTTVTAAPNERDEGHTALIITRPGPVRLRAANPAGSHQAETGHVHVFELPQLPRIQLPRLPLEPAATRRHRTTLPALPPVAVPAPPSGALRVTGFPIDVARWFDTRPERPRRRWPRWLRKPWA</sequence>
<gene>
    <name evidence="2" type="ORF">QLQ12_13990</name>
</gene>
<dbReference type="EMBL" id="JASCTH010000008">
    <property type="protein sequence ID" value="MDI6099710.1"/>
    <property type="molecule type" value="Genomic_DNA"/>
</dbReference>
<name>A0ABT6WJ64_9ACTN</name>
<evidence type="ECO:0000256" key="1">
    <source>
        <dbReference type="SAM" id="MobiDB-lite"/>
    </source>
</evidence>
<dbReference type="RefSeq" id="WP_282760041.1">
    <property type="nucleotide sequence ID" value="NZ_JASCTH010000008.1"/>
</dbReference>
<protein>
    <recommendedName>
        <fullName evidence="4">Protein kinase domain-containing protein</fullName>
    </recommendedName>
</protein>
<keyword evidence="3" id="KW-1185">Reference proteome</keyword>
<evidence type="ECO:0008006" key="4">
    <source>
        <dbReference type="Google" id="ProtNLM"/>
    </source>
</evidence>
<evidence type="ECO:0000313" key="2">
    <source>
        <dbReference type="EMBL" id="MDI6099710.1"/>
    </source>
</evidence>
<feature type="region of interest" description="Disordered" evidence="1">
    <location>
        <begin position="1"/>
        <end position="39"/>
    </location>
</feature>
<proteinExistence type="predicted"/>
<organism evidence="2 3">
    <name type="scientific">Actinoplanes sandaracinus</name>
    <dbReference type="NCBI Taxonomy" id="3045177"/>
    <lineage>
        <taxon>Bacteria</taxon>
        <taxon>Bacillati</taxon>
        <taxon>Actinomycetota</taxon>
        <taxon>Actinomycetes</taxon>
        <taxon>Micromonosporales</taxon>
        <taxon>Micromonosporaceae</taxon>
        <taxon>Actinoplanes</taxon>
    </lineage>
</organism>